<name>A0A7X6KSY8_9CELL</name>
<dbReference type="EMBL" id="JAAXOX010000001">
    <property type="protein sequence ID" value="NKY21704.1"/>
    <property type="molecule type" value="Genomic_DNA"/>
</dbReference>
<evidence type="ECO:0000259" key="1">
    <source>
        <dbReference type="Pfam" id="PF06983"/>
    </source>
</evidence>
<dbReference type="CDD" id="cd06588">
    <property type="entry name" value="PhnB_like"/>
    <property type="match status" value="1"/>
</dbReference>
<dbReference type="InterPro" id="IPR028973">
    <property type="entry name" value="PhnB-like"/>
</dbReference>
<protein>
    <submittedName>
        <fullName evidence="2">VOC family protein</fullName>
    </submittedName>
</protein>
<dbReference type="InterPro" id="IPR029068">
    <property type="entry name" value="Glyas_Bleomycin-R_OHBP_Dase"/>
</dbReference>
<dbReference type="AlphaFoldDB" id="A0A7X6KSY8"/>
<dbReference type="RefSeq" id="WP_168628755.1">
    <property type="nucleotide sequence ID" value="NZ_BONL01000010.1"/>
</dbReference>
<evidence type="ECO:0000313" key="3">
    <source>
        <dbReference type="Proteomes" id="UP000581206"/>
    </source>
</evidence>
<keyword evidence="3" id="KW-1185">Reference proteome</keyword>
<accession>A0A7X6KSY8</accession>
<proteinExistence type="predicted"/>
<dbReference type="SUPFAM" id="SSF54593">
    <property type="entry name" value="Glyoxalase/Bleomycin resistance protein/Dihydroxybiphenyl dioxygenase"/>
    <property type="match status" value="1"/>
</dbReference>
<feature type="domain" description="PhnB-like" evidence="1">
    <location>
        <begin position="3"/>
        <end position="118"/>
    </location>
</feature>
<dbReference type="PANTHER" id="PTHR33990:SF2">
    <property type="entry name" value="PHNB-LIKE DOMAIN-CONTAINING PROTEIN"/>
    <property type="match status" value="1"/>
</dbReference>
<organism evidence="2 3">
    <name type="scientific">Cellulomonas denverensis</name>
    <dbReference type="NCBI Taxonomy" id="264297"/>
    <lineage>
        <taxon>Bacteria</taxon>
        <taxon>Bacillati</taxon>
        <taxon>Actinomycetota</taxon>
        <taxon>Actinomycetes</taxon>
        <taxon>Micrococcales</taxon>
        <taxon>Cellulomonadaceae</taxon>
        <taxon>Cellulomonas</taxon>
    </lineage>
</organism>
<dbReference type="Proteomes" id="UP000581206">
    <property type="component" value="Unassembled WGS sequence"/>
</dbReference>
<gene>
    <name evidence="2" type="ORF">HGA03_03385</name>
</gene>
<sequence>MSRITPFLWFHDRAEQAAEFYVSLFPDSRILHTVHAASELPDVEPGQVLVVEFELDGQRIRALNGGPSFTLDEAFSLVVDAPTQEEIDRLWDALIADGGRPSQCGWLRDRFGLSWQIVPPVLNELLADPDPERAARVTAAMLTMGKLDIAALLAAAEG</sequence>
<dbReference type="PANTHER" id="PTHR33990">
    <property type="entry name" value="PROTEIN YJDN-RELATED"/>
    <property type="match status" value="1"/>
</dbReference>
<evidence type="ECO:0000313" key="2">
    <source>
        <dbReference type="EMBL" id="NKY21704.1"/>
    </source>
</evidence>
<comment type="caution">
    <text evidence="2">The sequence shown here is derived from an EMBL/GenBank/DDBJ whole genome shotgun (WGS) entry which is preliminary data.</text>
</comment>
<dbReference type="Gene3D" id="3.10.180.10">
    <property type="entry name" value="2,3-Dihydroxybiphenyl 1,2-Dioxygenase, domain 1"/>
    <property type="match status" value="1"/>
</dbReference>
<dbReference type="Pfam" id="PF06983">
    <property type="entry name" value="3-dmu-9_3-mt"/>
    <property type="match status" value="1"/>
</dbReference>
<dbReference type="PIRSF" id="PIRSF021700">
    <property type="entry name" value="3_dmu_93_MTrfase"/>
    <property type="match status" value="1"/>
</dbReference>
<reference evidence="2 3" key="1">
    <citation type="submission" date="2020-04" db="EMBL/GenBank/DDBJ databases">
        <title>MicrobeNet Type strains.</title>
        <authorList>
            <person name="Nicholson A.C."/>
        </authorList>
    </citation>
    <scope>NUCLEOTIDE SEQUENCE [LARGE SCALE GENOMIC DNA]</scope>
    <source>
        <strain evidence="2 3">ATCC BAA-788</strain>
    </source>
</reference>
<dbReference type="InterPro" id="IPR009725">
    <property type="entry name" value="3_dmu_93_MTrfase"/>
</dbReference>